<name>A0A8H7V0U9_9FUNG</name>
<accession>A0A8H7V0U9</accession>
<gene>
    <name evidence="2" type="ORF">INT46_011640</name>
</gene>
<evidence type="ECO:0000313" key="3">
    <source>
        <dbReference type="Proteomes" id="UP000650833"/>
    </source>
</evidence>
<dbReference type="Proteomes" id="UP000650833">
    <property type="component" value="Unassembled WGS sequence"/>
</dbReference>
<feature type="compositionally biased region" description="Basic and acidic residues" evidence="1">
    <location>
        <begin position="135"/>
        <end position="160"/>
    </location>
</feature>
<keyword evidence="3" id="KW-1185">Reference proteome</keyword>
<comment type="caution">
    <text evidence="2">The sequence shown here is derived from an EMBL/GenBank/DDBJ whole genome shotgun (WGS) entry which is preliminary data.</text>
</comment>
<evidence type="ECO:0000256" key="1">
    <source>
        <dbReference type="SAM" id="MobiDB-lite"/>
    </source>
</evidence>
<proteinExistence type="predicted"/>
<organism evidence="2 3">
    <name type="scientific">Mucor plumbeus</name>
    <dbReference type="NCBI Taxonomy" id="97098"/>
    <lineage>
        <taxon>Eukaryota</taxon>
        <taxon>Fungi</taxon>
        <taxon>Fungi incertae sedis</taxon>
        <taxon>Mucoromycota</taxon>
        <taxon>Mucoromycotina</taxon>
        <taxon>Mucoromycetes</taxon>
        <taxon>Mucorales</taxon>
        <taxon>Mucorineae</taxon>
        <taxon>Mucoraceae</taxon>
        <taxon>Mucor</taxon>
    </lineage>
</organism>
<feature type="compositionally biased region" description="Acidic residues" evidence="1">
    <location>
        <begin position="161"/>
        <end position="179"/>
    </location>
</feature>
<sequence length="207" mass="24299">MAREPNVNASINVNAMRDTLIAYMSHNNRFEEFRIKQPKRRNGDYAPVTRLLPEVMHTYIEMLKQQNSEDMPVWSDISPDNCSVMCSIVSDAAIAYSENLAFLNDCENSWPTYFLLSTKWPQKVSNYKRSRLQKLGKERKTELARQKKRKQVEEEKNDHYDNEEDDHNEVDEDDDDNDNQEIVPSAIIRRSKTSLKNDFSRRAVVHI</sequence>
<feature type="region of interest" description="Disordered" evidence="1">
    <location>
        <begin position="131"/>
        <end position="187"/>
    </location>
</feature>
<protein>
    <submittedName>
        <fullName evidence="2">Uncharacterized protein</fullName>
    </submittedName>
</protein>
<reference evidence="2" key="1">
    <citation type="submission" date="2020-12" db="EMBL/GenBank/DDBJ databases">
        <title>Metabolic potential, ecology and presence of endohyphal bacteria is reflected in genomic diversity of Mucoromycotina.</title>
        <authorList>
            <person name="Muszewska A."/>
            <person name="Okrasinska A."/>
            <person name="Steczkiewicz K."/>
            <person name="Drgas O."/>
            <person name="Orlowska M."/>
            <person name="Perlinska-Lenart U."/>
            <person name="Aleksandrzak-Piekarczyk T."/>
            <person name="Szatraj K."/>
            <person name="Zielenkiewicz U."/>
            <person name="Pilsyk S."/>
            <person name="Malc E."/>
            <person name="Mieczkowski P."/>
            <person name="Kruszewska J.S."/>
            <person name="Biernat P."/>
            <person name="Pawlowska J."/>
        </authorList>
    </citation>
    <scope>NUCLEOTIDE SEQUENCE</scope>
    <source>
        <strain evidence="2">CBS 226.32</strain>
    </source>
</reference>
<dbReference type="EMBL" id="JAEPRC010000361">
    <property type="protein sequence ID" value="KAG2199193.1"/>
    <property type="molecule type" value="Genomic_DNA"/>
</dbReference>
<evidence type="ECO:0000313" key="2">
    <source>
        <dbReference type="EMBL" id="KAG2199193.1"/>
    </source>
</evidence>
<dbReference type="AlphaFoldDB" id="A0A8H7V0U9"/>